<accession>A0A6A4IPM8</accession>
<reference evidence="2" key="1">
    <citation type="journal article" date="2021" name="Mol. Ecol. Resour.">
        <title>Apolygus lucorum genome provides insights into omnivorousness and mesophyll feeding.</title>
        <authorList>
            <person name="Liu Y."/>
            <person name="Liu H."/>
            <person name="Wang H."/>
            <person name="Huang T."/>
            <person name="Liu B."/>
            <person name="Yang B."/>
            <person name="Yin L."/>
            <person name="Li B."/>
            <person name="Zhang Y."/>
            <person name="Zhang S."/>
            <person name="Jiang F."/>
            <person name="Zhang X."/>
            <person name="Ren Y."/>
            <person name="Wang B."/>
            <person name="Wang S."/>
            <person name="Lu Y."/>
            <person name="Wu K."/>
            <person name="Fan W."/>
            <person name="Wang G."/>
        </authorList>
    </citation>
    <scope>NUCLEOTIDE SEQUENCE</scope>
    <source>
        <strain evidence="2">12Hb</strain>
    </source>
</reference>
<organism evidence="2 3">
    <name type="scientific">Apolygus lucorum</name>
    <name type="common">Small green plant bug</name>
    <name type="synonym">Lygocoris lucorum</name>
    <dbReference type="NCBI Taxonomy" id="248454"/>
    <lineage>
        <taxon>Eukaryota</taxon>
        <taxon>Metazoa</taxon>
        <taxon>Ecdysozoa</taxon>
        <taxon>Arthropoda</taxon>
        <taxon>Hexapoda</taxon>
        <taxon>Insecta</taxon>
        <taxon>Pterygota</taxon>
        <taxon>Neoptera</taxon>
        <taxon>Paraneoptera</taxon>
        <taxon>Hemiptera</taxon>
        <taxon>Heteroptera</taxon>
        <taxon>Panheteroptera</taxon>
        <taxon>Cimicomorpha</taxon>
        <taxon>Miridae</taxon>
        <taxon>Mirini</taxon>
        <taxon>Apolygus</taxon>
    </lineage>
</organism>
<evidence type="ECO:0000313" key="3">
    <source>
        <dbReference type="Proteomes" id="UP000466442"/>
    </source>
</evidence>
<name>A0A6A4IPM8_APOLU</name>
<proteinExistence type="predicted"/>
<dbReference type="OrthoDB" id="6765075at2759"/>
<feature type="region of interest" description="Disordered" evidence="1">
    <location>
        <begin position="71"/>
        <end position="173"/>
    </location>
</feature>
<feature type="compositionally biased region" description="Basic and acidic residues" evidence="1">
    <location>
        <begin position="1"/>
        <end position="18"/>
    </location>
</feature>
<evidence type="ECO:0000256" key="1">
    <source>
        <dbReference type="SAM" id="MobiDB-lite"/>
    </source>
</evidence>
<keyword evidence="3" id="KW-1185">Reference proteome</keyword>
<feature type="region of interest" description="Disordered" evidence="1">
    <location>
        <begin position="1"/>
        <end position="39"/>
    </location>
</feature>
<protein>
    <submittedName>
        <fullName evidence="2">Uncharacterized protein</fullName>
    </submittedName>
</protein>
<feature type="compositionally biased region" description="Polar residues" evidence="1">
    <location>
        <begin position="127"/>
        <end position="140"/>
    </location>
</feature>
<dbReference type="Proteomes" id="UP000466442">
    <property type="component" value="Linkage Group LG16"/>
</dbReference>
<dbReference type="AlphaFoldDB" id="A0A6A4IPM8"/>
<evidence type="ECO:0000313" key="2">
    <source>
        <dbReference type="EMBL" id="KAF6197897.1"/>
    </source>
</evidence>
<sequence>MTTKRVQDAELLSHDTAKKNKQAAYANEKRKTSKHSLLPEDMVLAKQHSGDKFSPPYDPIPYKVVSVNGSQVTAERSEKSITRNSSFFKKLHEDHLPGSESDSEQDRQERETNPSLGPPPSIKRQPLSPSVQPHPNSPTRNEPPPESPKRPSRTVRLPGHLKDFVPPPPRGGM</sequence>
<gene>
    <name evidence="2" type="ORF">GE061_007639</name>
</gene>
<comment type="caution">
    <text evidence="2">The sequence shown here is derived from an EMBL/GenBank/DDBJ whole genome shotgun (WGS) entry which is preliminary data.</text>
</comment>
<dbReference type="EMBL" id="WIXP02000016">
    <property type="protein sequence ID" value="KAF6197897.1"/>
    <property type="molecule type" value="Genomic_DNA"/>
</dbReference>